<dbReference type="EMBL" id="JACIEA010000001">
    <property type="protein sequence ID" value="MBB3942726.1"/>
    <property type="molecule type" value="Genomic_DNA"/>
</dbReference>
<dbReference type="Proteomes" id="UP000581447">
    <property type="component" value="Unassembled WGS sequence"/>
</dbReference>
<evidence type="ECO:0000256" key="2">
    <source>
        <dbReference type="ARBA" id="ARBA00022679"/>
    </source>
</evidence>
<dbReference type="GO" id="GO:0032259">
    <property type="term" value="P:methylation"/>
    <property type="evidence" value="ECO:0007669"/>
    <property type="project" value="UniProtKB-KW"/>
</dbReference>
<evidence type="ECO:0000259" key="4">
    <source>
        <dbReference type="Pfam" id="PF00891"/>
    </source>
</evidence>
<dbReference type="PANTHER" id="PTHR43712">
    <property type="entry name" value="PUTATIVE (AFU_ORTHOLOGUE AFUA_4G14580)-RELATED"/>
    <property type="match status" value="1"/>
</dbReference>
<dbReference type="Pfam" id="PF00891">
    <property type="entry name" value="Methyltransf_2"/>
    <property type="match status" value="1"/>
</dbReference>
<evidence type="ECO:0000313" key="5">
    <source>
        <dbReference type="EMBL" id="MBB3942726.1"/>
    </source>
</evidence>
<dbReference type="PROSITE" id="PS51683">
    <property type="entry name" value="SAM_OMT_II"/>
    <property type="match status" value="1"/>
</dbReference>
<organism evidence="5 6">
    <name type="scientific">Sphingorhabdus rigui</name>
    <dbReference type="NCBI Taxonomy" id="1282858"/>
    <lineage>
        <taxon>Bacteria</taxon>
        <taxon>Pseudomonadati</taxon>
        <taxon>Pseudomonadota</taxon>
        <taxon>Alphaproteobacteria</taxon>
        <taxon>Sphingomonadales</taxon>
        <taxon>Sphingomonadaceae</taxon>
        <taxon>Sphingorhabdus</taxon>
    </lineage>
</organism>
<dbReference type="AlphaFoldDB" id="A0A840B0H1"/>
<dbReference type="GO" id="GO:0008171">
    <property type="term" value="F:O-methyltransferase activity"/>
    <property type="evidence" value="ECO:0007669"/>
    <property type="project" value="InterPro"/>
</dbReference>
<keyword evidence="3" id="KW-0949">S-adenosyl-L-methionine</keyword>
<reference evidence="5 6" key="1">
    <citation type="submission" date="2020-08" db="EMBL/GenBank/DDBJ databases">
        <title>Genomic Encyclopedia of Type Strains, Phase IV (KMG-IV): sequencing the most valuable type-strain genomes for metagenomic binning, comparative biology and taxonomic classification.</title>
        <authorList>
            <person name="Goeker M."/>
        </authorList>
    </citation>
    <scope>NUCLEOTIDE SEQUENCE [LARGE SCALE GENOMIC DNA]</scope>
    <source>
        <strain evidence="5 6">DSM 29050</strain>
    </source>
</reference>
<dbReference type="InterPro" id="IPR016461">
    <property type="entry name" value="COMT-like"/>
</dbReference>
<dbReference type="InterPro" id="IPR029063">
    <property type="entry name" value="SAM-dependent_MTases_sf"/>
</dbReference>
<dbReference type="PANTHER" id="PTHR43712:SF2">
    <property type="entry name" value="O-METHYLTRANSFERASE CICE"/>
    <property type="match status" value="1"/>
</dbReference>
<gene>
    <name evidence="5" type="ORF">GGR91_000948</name>
</gene>
<evidence type="ECO:0000313" key="6">
    <source>
        <dbReference type="Proteomes" id="UP000581447"/>
    </source>
</evidence>
<dbReference type="Gene3D" id="3.40.50.150">
    <property type="entry name" value="Vaccinia Virus protein VP39"/>
    <property type="match status" value="1"/>
</dbReference>
<dbReference type="SUPFAM" id="SSF53335">
    <property type="entry name" value="S-adenosyl-L-methionine-dependent methyltransferases"/>
    <property type="match status" value="1"/>
</dbReference>
<sequence length="300" mass="33480">MAELSRRYAFAPAGKSFIAAGLKQAGIVDVTESAMHLSPRFRAVLEWRDLLETRLELAAIVLPDFTELTAALLGTGEDFMAQSATFDLFRYDRAKHRSDENRAATERWVRLLSVLSRYEADGLLKLLEQGATKHIIDVGGNGGVLAHALCGAWSDCRAQVFDLPVVCDIGRDMQNGDGLGTHMVTFVEGDLRHDPLPEGADLILFKSVLHDWPDRDIAVFLSKAVESLKTGGRIAIFERTPFTFDAAMPAFYDLPNLMFMHVLRPPRLYAEILDNLGMTSIQQEQIELDMPFYLTQAIKH</sequence>
<keyword evidence="1 5" id="KW-0489">Methyltransferase</keyword>
<keyword evidence="6" id="KW-1185">Reference proteome</keyword>
<dbReference type="RefSeq" id="WP_183940561.1">
    <property type="nucleotide sequence ID" value="NZ_BAABBG010000023.1"/>
</dbReference>
<name>A0A840B0H1_9SPHN</name>
<evidence type="ECO:0000256" key="3">
    <source>
        <dbReference type="ARBA" id="ARBA00022691"/>
    </source>
</evidence>
<accession>A0A840B0H1</accession>
<comment type="caution">
    <text evidence="5">The sequence shown here is derived from an EMBL/GenBank/DDBJ whole genome shotgun (WGS) entry which is preliminary data.</text>
</comment>
<dbReference type="CDD" id="cd02440">
    <property type="entry name" value="AdoMet_MTases"/>
    <property type="match status" value="1"/>
</dbReference>
<evidence type="ECO:0000256" key="1">
    <source>
        <dbReference type="ARBA" id="ARBA00022603"/>
    </source>
</evidence>
<dbReference type="InterPro" id="IPR001077">
    <property type="entry name" value="COMT_C"/>
</dbReference>
<proteinExistence type="predicted"/>
<keyword evidence="2 5" id="KW-0808">Transferase</keyword>
<feature type="domain" description="O-methyltransferase C-terminal" evidence="4">
    <location>
        <begin position="103"/>
        <end position="239"/>
    </location>
</feature>
<protein>
    <submittedName>
        <fullName evidence="5">SAM-dependent methyltransferase</fullName>
    </submittedName>
</protein>